<organism evidence="4 5">
    <name type="scientific">Candidatus Monoglobus merdigallinarum</name>
    <dbReference type="NCBI Taxonomy" id="2838698"/>
    <lineage>
        <taxon>Bacteria</taxon>
        <taxon>Bacillati</taxon>
        <taxon>Bacillota</taxon>
        <taxon>Clostridia</taxon>
        <taxon>Monoglobales</taxon>
        <taxon>Monoglobaceae</taxon>
        <taxon>Monoglobus</taxon>
    </lineage>
</organism>
<dbReference type="CDD" id="cd04194">
    <property type="entry name" value="GT8_A4GalT_like"/>
    <property type="match status" value="1"/>
</dbReference>
<dbReference type="PANTHER" id="PTHR13778">
    <property type="entry name" value="GLYCOSYLTRANSFERASE 8 DOMAIN-CONTAINING PROTEIN"/>
    <property type="match status" value="1"/>
</dbReference>
<dbReference type="GO" id="GO:0046872">
    <property type="term" value="F:metal ion binding"/>
    <property type="evidence" value="ECO:0007669"/>
    <property type="project" value="UniProtKB-KW"/>
</dbReference>
<dbReference type="SUPFAM" id="SSF53448">
    <property type="entry name" value="Nucleotide-diphospho-sugar transferases"/>
    <property type="match status" value="1"/>
</dbReference>
<dbReference type="AlphaFoldDB" id="A0A9D1PPE8"/>
<dbReference type="Pfam" id="PF01501">
    <property type="entry name" value="Glyco_transf_8"/>
    <property type="match status" value="1"/>
</dbReference>
<gene>
    <name evidence="4" type="ORF">H9900_00385</name>
</gene>
<evidence type="ECO:0000256" key="1">
    <source>
        <dbReference type="ARBA" id="ARBA00022676"/>
    </source>
</evidence>
<evidence type="ECO:0000256" key="3">
    <source>
        <dbReference type="ARBA" id="ARBA00022723"/>
    </source>
</evidence>
<protein>
    <submittedName>
        <fullName evidence="4">Glycosyltransferase family 8 protein</fullName>
    </submittedName>
</protein>
<keyword evidence="3" id="KW-0479">Metal-binding</keyword>
<keyword evidence="1" id="KW-0328">Glycosyltransferase</keyword>
<keyword evidence="2" id="KW-0808">Transferase</keyword>
<dbReference type="InterPro" id="IPR002495">
    <property type="entry name" value="Glyco_trans_8"/>
</dbReference>
<accession>A0A9D1PPE8</accession>
<dbReference type="InterPro" id="IPR029044">
    <property type="entry name" value="Nucleotide-diphossugar_trans"/>
</dbReference>
<dbReference type="InterPro" id="IPR050748">
    <property type="entry name" value="Glycosyltrans_8_dom-fam"/>
</dbReference>
<dbReference type="Proteomes" id="UP000824162">
    <property type="component" value="Unassembled WGS sequence"/>
</dbReference>
<dbReference type="EMBL" id="DXIJ01000005">
    <property type="protein sequence ID" value="HIV85250.1"/>
    <property type="molecule type" value="Genomic_DNA"/>
</dbReference>
<name>A0A9D1PPE8_9FIRM</name>
<reference evidence="4" key="1">
    <citation type="journal article" date="2021" name="PeerJ">
        <title>Extensive microbial diversity within the chicken gut microbiome revealed by metagenomics and culture.</title>
        <authorList>
            <person name="Gilroy R."/>
            <person name="Ravi A."/>
            <person name="Getino M."/>
            <person name="Pursley I."/>
            <person name="Horton D.L."/>
            <person name="Alikhan N.F."/>
            <person name="Baker D."/>
            <person name="Gharbi K."/>
            <person name="Hall N."/>
            <person name="Watson M."/>
            <person name="Adriaenssens E.M."/>
            <person name="Foster-Nyarko E."/>
            <person name="Jarju S."/>
            <person name="Secka A."/>
            <person name="Antonio M."/>
            <person name="Oren A."/>
            <person name="Chaudhuri R.R."/>
            <person name="La Ragione R."/>
            <person name="Hildebrand F."/>
            <person name="Pallen M.J."/>
        </authorList>
    </citation>
    <scope>NUCLEOTIDE SEQUENCE</scope>
    <source>
        <strain evidence="4">5790</strain>
    </source>
</reference>
<evidence type="ECO:0000313" key="4">
    <source>
        <dbReference type="EMBL" id="HIV85250.1"/>
    </source>
</evidence>
<dbReference type="GO" id="GO:0016757">
    <property type="term" value="F:glycosyltransferase activity"/>
    <property type="evidence" value="ECO:0007669"/>
    <property type="project" value="UniProtKB-KW"/>
</dbReference>
<reference evidence="4" key="2">
    <citation type="submission" date="2021-04" db="EMBL/GenBank/DDBJ databases">
        <authorList>
            <person name="Gilroy R."/>
        </authorList>
    </citation>
    <scope>NUCLEOTIDE SEQUENCE</scope>
    <source>
        <strain evidence="4">5790</strain>
    </source>
</reference>
<evidence type="ECO:0000313" key="5">
    <source>
        <dbReference type="Proteomes" id="UP000824162"/>
    </source>
</evidence>
<comment type="caution">
    <text evidence="4">The sequence shown here is derived from an EMBL/GenBank/DDBJ whole genome shotgun (WGS) entry which is preliminary data.</text>
</comment>
<evidence type="ECO:0000256" key="2">
    <source>
        <dbReference type="ARBA" id="ARBA00022679"/>
    </source>
</evidence>
<sequence length="266" mass="30602">MNILFAVNTKVKQQLINCIYSIVRFNNRYDIYILHSDFGAEDIREIKDRFPKDVSITFIYVSPELTRGFPVSRRYPKEIYYRLFAAQVLPGDLDRILYLDADTVVINPLDELYGAEFDGAYYIGCTHIRKALTKANQKRLGVKGGGVYINTGVMLINLKKLREEQSLTEIREFAEKNASRLLLPDQDIIAALYGRNIKTSDSMRYNLTERALMLHNAGARREKRDIEWVRQNTVIIHYIGKSKPWENGCSGTLGVFYDELKASVNS</sequence>
<dbReference type="PANTHER" id="PTHR13778:SF47">
    <property type="entry name" value="LIPOPOLYSACCHARIDE 1,3-GALACTOSYLTRANSFERASE"/>
    <property type="match status" value="1"/>
</dbReference>
<dbReference type="Gene3D" id="3.90.550.10">
    <property type="entry name" value="Spore Coat Polysaccharide Biosynthesis Protein SpsA, Chain A"/>
    <property type="match status" value="1"/>
</dbReference>
<proteinExistence type="predicted"/>